<evidence type="ECO:0000313" key="12">
    <source>
        <dbReference type="EMBL" id="KAJ6992627.1"/>
    </source>
</evidence>
<keyword evidence="11" id="KW-0408">Iron</keyword>
<dbReference type="InterPro" id="IPR016951">
    <property type="entry name" value="Haem_Oase_decyc_pln"/>
</dbReference>
<dbReference type="FunFam" id="1.20.910.10:FF:000005">
    <property type="entry name" value="Heme oxygenase 1"/>
    <property type="match status" value="1"/>
</dbReference>
<dbReference type="CDD" id="cd00113">
    <property type="entry name" value="PLAT"/>
    <property type="match status" value="1"/>
</dbReference>
<keyword evidence="6" id="KW-0349">Heme</keyword>
<dbReference type="GO" id="GO:0006788">
    <property type="term" value="P:heme oxidation"/>
    <property type="evidence" value="ECO:0007669"/>
    <property type="project" value="InterPro"/>
</dbReference>
<reference evidence="12" key="1">
    <citation type="journal article" date="2023" name="Mol. Ecol. Resour.">
        <title>Chromosome-level genome assembly of a triploid poplar Populus alba 'Berolinensis'.</title>
        <authorList>
            <person name="Chen S."/>
            <person name="Yu Y."/>
            <person name="Wang X."/>
            <person name="Wang S."/>
            <person name="Zhang T."/>
            <person name="Zhou Y."/>
            <person name="He R."/>
            <person name="Meng N."/>
            <person name="Wang Y."/>
            <person name="Liu W."/>
            <person name="Liu Z."/>
            <person name="Liu J."/>
            <person name="Guo Q."/>
            <person name="Huang H."/>
            <person name="Sederoff R.R."/>
            <person name="Wang G."/>
            <person name="Qu G."/>
            <person name="Chen S."/>
        </authorList>
    </citation>
    <scope>NUCLEOTIDE SEQUENCE</scope>
    <source>
        <strain evidence="12">SC-2020</strain>
    </source>
</reference>
<dbReference type="GO" id="GO:0004392">
    <property type="term" value="F:heme oxygenase (decyclizing) activity"/>
    <property type="evidence" value="ECO:0007669"/>
    <property type="project" value="UniProtKB-EC"/>
</dbReference>
<protein>
    <recommendedName>
        <fullName evidence="3">heme oxygenase (biliverdin-producing)</fullName>
        <ecNumber evidence="3">1.14.14.18</ecNumber>
    </recommendedName>
</protein>
<dbReference type="InterPro" id="IPR010417">
    <property type="entry name" value="Embryo-specific_ATS3"/>
</dbReference>
<comment type="similarity">
    <text evidence="2">Belongs to the heme oxygenase family.</text>
</comment>
<keyword evidence="8" id="KW-0479">Metal-binding</keyword>
<keyword evidence="4" id="KW-0150">Chloroplast</keyword>
<dbReference type="PANTHER" id="PTHR35703">
    <property type="entry name" value="HEME OXYGENASE 1, CHLOROPLASTIC-RELATED"/>
    <property type="match status" value="1"/>
</dbReference>
<keyword evidence="7" id="KW-0934">Plastid</keyword>
<organism evidence="12 13">
    <name type="scientific">Populus alba x Populus x berolinensis</name>
    <dbReference type="NCBI Taxonomy" id="444605"/>
    <lineage>
        <taxon>Eukaryota</taxon>
        <taxon>Viridiplantae</taxon>
        <taxon>Streptophyta</taxon>
        <taxon>Embryophyta</taxon>
        <taxon>Tracheophyta</taxon>
        <taxon>Spermatophyta</taxon>
        <taxon>Magnoliopsida</taxon>
        <taxon>eudicotyledons</taxon>
        <taxon>Gunneridae</taxon>
        <taxon>Pentapetalae</taxon>
        <taxon>rosids</taxon>
        <taxon>fabids</taxon>
        <taxon>Malpighiales</taxon>
        <taxon>Salicaceae</taxon>
        <taxon>Saliceae</taxon>
        <taxon>Populus</taxon>
    </lineage>
</organism>
<proteinExistence type="inferred from homology"/>
<evidence type="ECO:0000256" key="8">
    <source>
        <dbReference type="ARBA" id="ARBA00022723"/>
    </source>
</evidence>
<evidence type="ECO:0000256" key="2">
    <source>
        <dbReference type="ARBA" id="ARBA00006134"/>
    </source>
</evidence>
<name>A0AAD6VYR5_9ROSI</name>
<dbReference type="Proteomes" id="UP001164929">
    <property type="component" value="Chromosome 6"/>
</dbReference>
<dbReference type="Pfam" id="PF06232">
    <property type="entry name" value="ATS3"/>
    <property type="match status" value="1"/>
</dbReference>
<accession>A0AAD6VYR5</accession>
<comment type="subcellular location">
    <subcellularLocation>
        <location evidence="1">Plastid</location>
        <location evidence="1">Chloroplast</location>
    </subcellularLocation>
</comment>
<dbReference type="GO" id="GO:0046872">
    <property type="term" value="F:metal ion binding"/>
    <property type="evidence" value="ECO:0007669"/>
    <property type="project" value="UniProtKB-KW"/>
</dbReference>
<evidence type="ECO:0000256" key="3">
    <source>
        <dbReference type="ARBA" id="ARBA00012360"/>
    </source>
</evidence>
<sequence>MASLTPISKTQFLFNKPHLKSSSPCLETFFQSSLVSKRLSFQFRVPFFDRMPLKAATVVSATTAEKPKKRYPGEAKGFVEEMRFVAMKLHTREQAKEGEKEVKEKEEQAVRKWEPTIDGYLKFLVDSKLVYDTLEGIVEKAVFPFYAEFRNTGLERSEKLAKDLEWFKEQGYTIPEPSSPGVTYSQILQEFSEKDPQAFICHFYNIYFAHSAGGRMIGRKVAEQLLEKKELEFYKWDGDLSQLLQNVRDKLNKVAELDQRGEEPLFRRNREIIQAFRGDSSPDIIPWRMLPSSPNTCPSWKFNKELNNPHAPKSFNPKNIQAAKSCPYTLVIKTSCTSTTYTRDKISLAFGDSYGNEVYMKRLDDPSSGTFERCSTDTFQINGPCVHDICYAYMLRTGYDGWKPESVKIYGPYTKTVKFNYNKFLPNGVWYGFNVCVRASLSTAIM</sequence>
<keyword evidence="13" id="KW-1185">Reference proteome</keyword>
<comment type="caution">
    <text evidence="12">The sequence shown here is derived from an EMBL/GenBank/DDBJ whole genome shotgun (WGS) entry which is preliminary data.</text>
</comment>
<evidence type="ECO:0000256" key="9">
    <source>
        <dbReference type="ARBA" id="ARBA00022946"/>
    </source>
</evidence>
<dbReference type="SUPFAM" id="SSF49723">
    <property type="entry name" value="Lipase/lipooxygenase domain (PLAT/LH2 domain)"/>
    <property type="match status" value="1"/>
</dbReference>
<keyword evidence="9" id="KW-0809">Transit peptide</keyword>
<dbReference type="EMBL" id="JAQIZT010000006">
    <property type="protein sequence ID" value="KAJ6992627.1"/>
    <property type="molecule type" value="Genomic_DNA"/>
</dbReference>
<keyword evidence="5" id="KW-0602">Photosynthesis</keyword>
<dbReference type="GO" id="GO:0015979">
    <property type="term" value="P:photosynthesis"/>
    <property type="evidence" value="ECO:0007669"/>
    <property type="project" value="UniProtKB-KW"/>
</dbReference>
<dbReference type="CDD" id="cd19165">
    <property type="entry name" value="HemeO"/>
    <property type="match status" value="1"/>
</dbReference>
<dbReference type="SUPFAM" id="SSF48613">
    <property type="entry name" value="Heme oxygenase-like"/>
    <property type="match status" value="1"/>
</dbReference>
<evidence type="ECO:0000256" key="7">
    <source>
        <dbReference type="ARBA" id="ARBA00022640"/>
    </source>
</evidence>
<dbReference type="InterPro" id="IPR016053">
    <property type="entry name" value="Haem_Oase-like"/>
</dbReference>
<dbReference type="Gene3D" id="2.60.60.20">
    <property type="entry name" value="PLAT/LH2 domain"/>
    <property type="match status" value="1"/>
</dbReference>
<gene>
    <name evidence="12" type="ORF">NC653_015888</name>
</gene>
<keyword evidence="10" id="KW-0560">Oxidoreductase</keyword>
<evidence type="ECO:0000256" key="4">
    <source>
        <dbReference type="ARBA" id="ARBA00022528"/>
    </source>
</evidence>
<dbReference type="Gene3D" id="1.20.910.10">
    <property type="entry name" value="Heme oxygenase-like"/>
    <property type="match status" value="1"/>
</dbReference>
<evidence type="ECO:0000256" key="5">
    <source>
        <dbReference type="ARBA" id="ARBA00022531"/>
    </source>
</evidence>
<evidence type="ECO:0000256" key="11">
    <source>
        <dbReference type="ARBA" id="ARBA00023004"/>
    </source>
</evidence>
<evidence type="ECO:0000256" key="10">
    <source>
        <dbReference type="ARBA" id="ARBA00023002"/>
    </source>
</evidence>
<dbReference type="InterPro" id="IPR002051">
    <property type="entry name" value="Haem_Oase"/>
</dbReference>
<dbReference type="GO" id="GO:0009507">
    <property type="term" value="C:chloroplast"/>
    <property type="evidence" value="ECO:0007669"/>
    <property type="project" value="UniProtKB-SubCell"/>
</dbReference>
<evidence type="ECO:0000313" key="13">
    <source>
        <dbReference type="Proteomes" id="UP001164929"/>
    </source>
</evidence>
<dbReference type="Pfam" id="PF01126">
    <property type="entry name" value="Heme_oxygenase"/>
    <property type="match status" value="1"/>
</dbReference>
<dbReference type="GO" id="GO:0010024">
    <property type="term" value="P:phytochromobilin biosynthetic process"/>
    <property type="evidence" value="ECO:0007669"/>
    <property type="project" value="TreeGrafter"/>
</dbReference>
<dbReference type="InterPro" id="IPR016084">
    <property type="entry name" value="Haem_Oase-like_multi-hlx"/>
</dbReference>
<evidence type="ECO:0000256" key="1">
    <source>
        <dbReference type="ARBA" id="ARBA00004229"/>
    </source>
</evidence>
<dbReference type="EC" id="1.14.14.18" evidence="3"/>
<evidence type="ECO:0000256" key="6">
    <source>
        <dbReference type="ARBA" id="ARBA00022617"/>
    </source>
</evidence>
<dbReference type="AlphaFoldDB" id="A0AAD6VYR5"/>
<dbReference type="PANTHER" id="PTHR35703:SF2">
    <property type="entry name" value="HEME OXYGENASE 1, CHLOROPLASTIC-RELATED"/>
    <property type="match status" value="1"/>
</dbReference>
<dbReference type="InterPro" id="IPR036392">
    <property type="entry name" value="PLAT/LH2_dom_sf"/>
</dbReference>